<dbReference type="InterPro" id="IPR004813">
    <property type="entry name" value="OPT"/>
</dbReference>
<dbReference type="InterPro" id="IPR004648">
    <property type="entry name" value="Oligpept_transpt"/>
</dbReference>
<keyword evidence="4 10" id="KW-0812">Transmembrane</keyword>
<gene>
    <name evidence="11" type="ORF">COCNU_06G012730</name>
</gene>
<dbReference type="Pfam" id="PF03169">
    <property type="entry name" value="OPT"/>
    <property type="match status" value="2"/>
</dbReference>
<feature type="transmembrane region" description="Helical" evidence="10">
    <location>
        <begin position="511"/>
        <end position="531"/>
    </location>
</feature>
<dbReference type="PANTHER" id="PTHR22601">
    <property type="entry name" value="ISP4 LIKE PROTEIN"/>
    <property type="match status" value="1"/>
</dbReference>
<evidence type="ECO:0000256" key="7">
    <source>
        <dbReference type="ARBA" id="ARBA00022989"/>
    </source>
</evidence>
<feature type="region of interest" description="Disordered" evidence="9">
    <location>
        <begin position="209"/>
        <end position="238"/>
    </location>
</feature>
<feature type="transmembrane region" description="Helical" evidence="10">
    <location>
        <begin position="540"/>
        <end position="556"/>
    </location>
</feature>
<evidence type="ECO:0000256" key="2">
    <source>
        <dbReference type="ARBA" id="ARBA00005484"/>
    </source>
</evidence>
<evidence type="ECO:0000256" key="8">
    <source>
        <dbReference type="ARBA" id="ARBA00023136"/>
    </source>
</evidence>
<comment type="subcellular location">
    <subcellularLocation>
        <location evidence="1">Membrane</location>
        <topology evidence="1">Multi-pass membrane protein</topology>
    </subcellularLocation>
</comment>
<dbReference type="NCBIfam" id="TIGR00728">
    <property type="entry name" value="OPT_sfam"/>
    <property type="match status" value="1"/>
</dbReference>
<dbReference type="OrthoDB" id="9986677at2759"/>
<keyword evidence="3" id="KW-0813">Transport</keyword>
<comment type="similarity">
    <text evidence="2">Belongs to the oligopeptide OPT transporter (TC 2.A.67.1) family.</text>
</comment>
<keyword evidence="7 10" id="KW-1133">Transmembrane helix</keyword>
<protein>
    <submittedName>
        <fullName evidence="11">Putative oligopeptide transporter 5-like</fullName>
    </submittedName>
</protein>
<organism evidence="11 12">
    <name type="scientific">Cocos nucifera</name>
    <name type="common">Coconut palm</name>
    <dbReference type="NCBI Taxonomy" id="13894"/>
    <lineage>
        <taxon>Eukaryota</taxon>
        <taxon>Viridiplantae</taxon>
        <taxon>Streptophyta</taxon>
        <taxon>Embryophyta</taxon>
        <taxon>Tracheophyta</taxon>
        <taxon>Spermatophyta</taxon>
        <taxon>Magnoliopsida</taxon>
        <taxon>Liliopsida</taxon>
        <taxon>Arecaceae</taxon>
        <taxon>Arecoideae</taxon>
        <taxon>Cocoseae</taxon>
        <taxon>Attaleinae</taxon>
        <taxon>Cocos</taxon>
    </lineage>
</organism>
<evidence type="ECO:0000256" key="10">
    <source>
        <dbReference type="SAM" id="Phobius"/>
    </source>
</evidence>
<dbReference type="AlphaFoldDB" id="A0A8K0IC12"/>
<dbReference type="EMBL" id="CM017877">
    <property type="protein sequence ID" value="KAG1347444.1"/>
    <property type="molecule type" value="Genomic_DNA"/>
</dbReference>
<keyword evidence="8 10" id="KW-0472">Membrane</keyword>
<evidence type="ECO:0000313" key="12">
    <source>
        <dbReference type="Proteomes" id="UP000797356"/>
    </source>
</evidence>
<feature type="transmembrane region" description="Helical" evidence="10">
    <location>
        <begin position="267"/>
        <end position="286"/>
    </location>
</feature>
<evidence type="ECO:0000256" key="9">
    <source>
        <dbReference type="SAM" id="MobiDB-lite"/>
    </source>
</evidence>
<name>A0A8K0IC12_COCNU</name>
<comment type="caution">
    <text evidence="11">The sequence shown here is derived from an EMBL/GenBank/DDBJ whole genome shotgun (WGS) entry which is preliminary data.</text>
</comment>
<keyword evidence="12" id="KW-1185">Reference proteome</keyword>
<reference evidence="11" key="2">
    <citation type="submission" date="2019-07" db="EMBL/GenBank/DDBJ databases">
        <authorList>
            <person name="Yang Y."/>
            <person name="Bocs S."/>
            <person name="Baudouin L."/>
        </authorList>
    </citation>
    <scope>NUCLEOTIDE SEQUENCE</scope>
    <source>
        <tissue evidence="11">Spear leaf of Hainan Tall coconut</tissue>
    </source>
</reference>
<evidence type="ECO:0000256" key="5">
    <source>
        <dbReference type="ARBA" id="ARBA00022856"/>
    </source>
</evidence>
<evidence type="ECO:0000256" key="4">
    <source>
        <dbReference type="ARBA" id="ARBA00022692"/>
    </source>
</evidence>
<evidence type="ECO:0000256" key="1">
    <source>
        <dbReference type="ARBA" id="ARBA00004141"/>
    </source>
</evidence>
<proteinExistence type="inferred from homology"/>
<accession>A0A8K0IC12</accession>
<dbReference type="Proteomes" id="UP000797356">
    <property type="component" value="Chromosome 6"/>
</dbReference>
<sequence>MDPADRKNIFKLKDMEVLPQKQLNTKLALYEVKLGLVPSIGMHPPLGIFADEVHQFATQKGMASSVGSLSAPKKSWTADPSVDPASAGAPSMVEVKAQRNRAKKKKRTVIKMKKNHDNWAKKAEDYHKKWQSLEGKASLAKTEIQDLQEDLSWAKELGVEEFKSSSNLKTLILQGSEASYWIDFGDGRDAIQQLFPDLDLSSIVISGAEVEEEEGDGVEEEEEGGGDGSPMDQADDDVIDDSPIEEVRLTVPPTDDNTLPVLTFRTWVLGIPGCIIVSILTLFLGYRQSQVYIPASCVTMMLYLIGKSMASRLPRKQVKVPGTPWSFSLNPGPFNMKEHCLLSMLANAGTISPYGFELVAIVKAFYHRTVRPFPAFLVVIATQGIPDYIFYEMLNGYLSPGQPIANMTFKIYGTLGTSTAVQAMSSFKQGHYMKIPPKSMFLVQIIGTALSTAASFGTGWWIFTSIPHICDLERLPKGSPWTCPSERVTFSVGVAWGLVGPRKMFYPSGTYSMIFVFFIVGLLAPVPVWILSKMYPEKKWIRLINIPVIFSMGSMMPPASAINVWPWMVVGTIFNYVVFRKYKGWWARYNYVLSSGLDIGASFVALLSDVDRSTAHTGKASKQVFFHMGQPTISSG</sequence>
<dbReference type="GO" id="GO:0035673">
    <property type="term" value="F:oligopeptide transmembrane transporter activity"/>
    <property type="evidence" value="ECO:0007669"/>
    <property type="project" value="InterPro"/>
</dbReference>
<keyword evidence="6" id="KW-0653">Protein transport</keyword>
<evidence type="ECO:0000256" key="3">
    <source>
        <dbReference type="ARBA" id="ARBA00022448"/>
    </source>
</evidence>
<evidence type="ECO:0000256" key="6">
    <source>
        <dbReference type="ARBA" id="ARBA00022927"/>
    </source>
</evidence>
<feature type="region of interest" description="Disordered" evidence="9">
    <location>
        <begin position="66"/>
        <end position="88"/>
    </location>
</feature>
<feature type="compositionally biased region" description="Acidic residues" evidence="9">
    <location>
        <begin position="209"/>
        <end position="225"/>
    </location>
</feature>
<keyword evidence="5" id="KW-0571">Peptide transport</keyword>
<dbReference type="GO" id="GO:0016020">
    <property type="term" value="C:membrane"/>
    <property type="evidence" value="ECO:0007669"/>
    <property type="project" value="UniProtKB-SubCell"/>
</dbReference>
<evidence type="ECO:0000313" key="11">
    <source>
        <dbReference type="EMBL" id="KAG1347444.1"/>
    </source>
</evidence>
<reference evidence="11" key="1">
    <citation type="journal article" date="2017" name="Gigascience">
        <title>The genome draft of coconut (Cocos nucifera).</title>
        <authorList>
            <person name="Xiao Y."/>
            <person name="Xu P."/>
            <person name="Fan H."/>
            <person name="Baudouin L."/>
            <person name="Xia W."/>
            <person name="Bocs S."/>
            <person name="Xu J."/>
            <person name="Li Q."/>
            <person name="Guo A."/>
            <person name="Zhou L."/>
            <person name="Li J."/>
            <person name="Wu Y."/>
            <person name="Ma Z."/>
            <person name="Armero A."/>
            <person name="Issali A.E."/>
            <person name="Liu N."/>
            <person name="Peng M."/>
            <person name="Yang Y."/>
        </authorList>
    </citation>
    <scope>NUCLEOTIDE SEQUENCE</scope>
    <source>
        <tissue evidence="11">Spear leaf of Hainan Tall coconut</tissue>
    </source>
</reference>
<dbReference type="GO" id="GO:0015031">
    <property type="term" value="P:protein transport"/>
    <property type="evidence" value="ECO:0007669"/>
    <property type="project" value="UniProtKB-KW"/>
</dbReference>
<feature type="transmembrane region" description="Helical" evidence="10">
    <location>
        <begin position="441"/>
        <end position="463"/>
    </location>
</feature>